<proteinExistence type="inferred from homology"/>
<dbReference type="OrthoDB" id="9788959at2"/>
<dbReference type="Pfam" id="PF00582">
    <property type="entry name" value="Usp"/>
    <property type="match status" value="1"/>
</dbReference>
<dbReference type="RefSeq" id="WP_079689002.1">
    <property type="nucleotide sequence ID" value="NZ_FUZU01000003.1"/>
</dbReference>
<dbReference type="CDD" id="cd00293">
    <property type="entry name" value="USP-like"/>
    <property type="match status" value="1"/>
</dbReference>
<protein>
    <submittedName>
        <fullName evidence="3">Nucleotide-binding universal stress protein, UspA family</fullName>
    </submittedName>
</protein>
<dbReference type="Proteomes" id="UP000190961">
    <property type="component" value="Unassembled WGS sequence"/>
</dbReference>
<dbReference type="Gene3D" id="3.40.50.12370">
    <property type="match status" value="1"/>
</dbReference>
<dbReference type="STRING" id="688867.SAMN05660236_4482"/>
<evidence type="ECO:0000259" key="2">
    <source>
        <dbReference type="Pfam" id="PF00582"/>
    </source>
</evidence>
<name>A0A1T5M5R1_9BACT</name>
<feature type="domain" description="UspA" evidence="2">
    <location>
        <begin position="4"/>
        <end position="140"/>
    </location>
</feature>
<dbReference type="PANTHER" id="PTHR46268:SF6">
    <property type="entry name" value="UNIVERSAL STRESS PROTEIN UP12"/>
    <property type="match status" value="1"/>
</dbReference>
<dbReference type="PANTHER" id="PTHR46268">
    <property type="entry name" value="STRESS RESPONSE PROTEIN NHAX"/>
    <property type="match status" value="1"/>
</dbReference>
<dbReference type="SUPFAM" id="SSF52402">
    <property type="entry name" value="Adenine nucleotide alpha hydrolases-like"/>
    <property type="match status" value="2"/>
</dbReference>
<dbReference type="InterPro" id="IPR006016">
    <property type="entry name" value="UspA"/>
</dbReference>
<reference evidence="3 4" key="1">
    <citation type="submission" date="2017-02" db="EMBL/GenBank/DDBJ databases">
        <authorList>
            <person name="Peterson S.W."/>
        </authorList>
    </citation>
    <scope>NUCLEOTIDE SEQUENCE [LARGE SCALE GENOMIC DNA]</scope>
    <source>
        <strain evidence="3 4">DSM 25262</strain>
    </source>
</reference>
<evidence type="ECO:0000256" key="1">
    <source>
        <dbReference type="ARBA" id="ARBA00008791"/>
    </source>
</evidence>
<accession>A0A1T5M5R1</accession>
<evidence type="ECO:0000313" key="3">
    <source>
        <dbReference type="EMBL" id="SKC83556.1"/>
    </source>
</evidence>
<gene>
    <name evidence="3" type="ORF">SAMN05660236_4482</name>
</gene>
<dbReference type="AlphaFoldDB" id="A0A1T5M5R1"/>
<sequence>MKNIKNILCPTDFSPAAQNAIAYAAKLAQIVQGDLTLLHVQSVFDFTPASLVSGKKILLTNAVEQLETQCTEVSRAFKISCYPEVESSASKLSTVIHEKAKNFDIIVMGTDGADDWYQFFGGSNTYNAIARSETPLLLIPSGYIFSEIKTMVYAFDYLKERHLPITHLLPIVKALNCKLTILQVIEEAYSQDVEDDLKELQYIIGNFYGEDLHFDYSTIRSNDVAQAINSYIVRNQPDSLVLCSVHRNIIQRLFHNSLIKKITAFCNYPLFVIHS</sequence>
<dbReference type="PRINTS" id="PR01438">
    <property type="entry name" value="UNVRSLSTRESS"/>
</dbReference>
<evidence type="ECO:0000313" key="4">
    <source>
        <dbReference type="Proteomes" id="UP000190961"/>
    </source>
</evidence>
<dbReference type="InterPro" id="IPR006015">
    <property type="entry name" value="Universal_stress_UspA"/>
</dbReference>
<keyword evidence="4" id="KW-1185">Reference proteome</keyword>
<comment type="similarity">
    <text evidence="1">Belongs to the universal stress protein A family.</text>
</comment>
<organism evidence="3 4">
    <name type="scientific">Ohtaekwangia koreensis</name>
    <dbReference type="NCBI Taxonomy" id="688867"/>
    <lineage>
        <taxon>Bacteria</taxon>
        <taxon>Pseudomonadati</taxon>
        <taxon>Bacteroidota</taxon>
        <taxon>Cytophagia</taxon>
        <taxon>Cytophagales</taxon>
        <taxon>Fulvivirgaceae</taxon>
        <taxon>Ohtaekwangia</taxon>
    </lineage>
</organism>
<dbReference type="EMBL" id="FUZU01000003">
    <property type="protein sequence ID" value="SKC83556.1"/>
    <property type="molecule type" value="Genomic_DNA"/>
</dbReference>